<dbReference type="Pfam" id="PF03480">
    <property type="entry name" value="DctP"/>
    <property type="match status" value="1"/>
</dbReference>
<dbReference type="PANTHER" id="PTHR33376">
    <property type="match status" value="1"/>
</dbReference>
<dbReference type="PROSITE" id="PS51257">
    <property type="entry name" value="PROKAR_LIPOPROTEIN"/>
    <property type="match status" value="1"/>
</dbReference>
<dbReference type="Proteomes" id="UP000243589">
    <property type="component" value="Unassembled WGS sequence"/>
</dbReference>
<protein>
    <submittedName>
        <fullName evidence="5">Sialic acid-binding periplasmic protein SiaP</fullName>
    </submittedName>
</protein>
<evidence type="ECO:0000313" key="6">
    <source>
        <dbReference type="Proteomes" id="UP000243589"/>
    </source>
</evidence>
<evidence type="ECO:0000256" key="4">
    <source>
        <dbReference type="SAM" id="SignalP"/>
    </source>
</evidence>
<reference evidence="5 6" key="1">
    <citation type="submission" date="2016-01" db="EMBL/GenBank/DDBJ databases">
        <title>Use of Whole Genome Sequencing to ascertain that Brevibacterium massiliense (Roux, Raoult 2009) is a later heterotypic synonym of Brevibacterium ravenspurgense (Mages 2008).</title>
        <authorList>
            <person name="Bernier A.-M."/>
            <person name="Burdz T."/>
            <person name="Huynh C."/>
            <person name="Pachecho A.L."/>
            <person name="Wiebe D."/>
            <person name="Bonner C."/>
            <person name="Bernard K."/>
        </authorList>
    </citation>
    <scope>NUCLEOTIDE SEQUENCE [LARGE SCALE GENOMIC DNA]</scope>
    <source>
        <strain evidence="5 6">CCUG56047</strain>
    </source>
</reference>
<feature type="signal peptide" evidence="4">
    <location>
        <begin position="1"/>
        <end position="26"/>
    </location>
</feature>
<name>A0A150H5D6_9MICO</name>
<feature type="chain" id="PRO_5039002337" evidence="4">
    <location>
        <begin position="27"/>
        <end position="434"/>
    </location>
</feature>
<comment type="similarity">
    <text evidence="1">Belongs to the bacterial solute-binding protein 7 family.</text>
</comment>
<evidence type="ECO:0000256" key="2">
    <source>
        <dbReference type="ARBA" id="ARBA00022448"/>
    </source>
</evidence>
<evidence type="ECO:0000256" key="3">
    <source>
        <dbReference type="ARBA" id="ARBA00022729"/>
    </source>
</evidence>
<dbReference type="InterPro" id="IPR038404">
    <property type="entry name" value="TRAP_DctP_sf"/>
</dbReference>
<dbReference type="InterPro" id="IPR018389">
    <property type="entry name" value="DctP_fam"/>
</dbReference>
<evidence type="ECO:0000313" key="5">
    <source>
        <dbReference type="EMBL" id="KXZ57273.1"/>
    </source>
</evidence>
<accession>A0A150H5D6</accession>
<keyword evidence="6" id="KW-1185">Reference proteome</keyword>
<dbReference type="GO" id="GO:0055085">
    <property type="term" value="P:transmembrane transport"/>
    <property type="evidence" value="ECO:0007669"/>
    <property type="project" value="InterPro"/>
</dbReference>
<dbReference type="AlphaFoldDB" id="A0A150H5D6"/>
<dbReference type="NCBIfam" id="NF037995">
    <property type="entry name" value="TRAP_S1"/>
    <property type="match status" value="1"/>
</dbReference>
<sequence>MMTHSRTMRMLAAVCTAGAVVLTGCAGSVAGGALSGEGSGTGYAYGASQDEVLEAIADLPPVTLTYQPSEASPKLKEIESAPQWAQEISERSGGKITVKIVYGQAIAGYGEVFDALADGRLDLAYTLPAYLPQEFPAAGAVGDLLSEADPSPFVGEMVANAASTEIGWGSQKVLEQYAKKGVYPLNPVSASGSYSSQCNTDGFGTDDYGGRQIRVGSRSQVGYVKALGGTPLSLDYTETYEALQRKTIDCTLGQMVPSAEAGLFEVAQYTGYLTDTSAPRAVGAVIAGQRFSTLPLAYRQIIFDSYSGSFQGQMDRSIGGNHLAVKTIHAQGGKIEPLEKPLQAKLKAFNRELAGSVEEQGLLEEGTEKRFADVLEKWQKKAEELGYSDGGDFGTMDEWYDRNTDYVPFGQAVYEEVILPHRPGGISGKEGAKS</sequence>
<dbReference type="RefSeq" id="WP_244878147.1">
    <property type="nucleotide sequence ID" value="NZ_LQQC01000012.1"/>
</dbReference>
<proteinExistence type="inferred from homology"/>
<dbReference type="PANTHER" id="PTHR33376:SF7">
    <property type="entry name" value="C4-DICARBOXYLATE-BINDING PROTEIN DCTB"/>
    <property type="match status" value="1"/>
</dbReference>
<dbReference type="PATRIC" id="fig|479117.4.peg.1776"/>
<keyword evidence="2" id="KW-0813">Transport</keyword>
<comment type="caution">
    <text evidence="5">The sequence shown here is derived from an EMBL/GenBank/DDBJ whole genome shotgun (WGS) entry which is preliminary data.</text>
</comment>
<keyword evidence="3 4" id="KW-0732">Signal</keyword>
<dbReference type="EMBL" id="LQQC01000012">
    <property type="protein sequence ID" value="KXZ57273.1"/>
    <property type="molecule type" value="Genomic_DNA"/>
</dbReference>
<gene>
    <name evidence="5" type="primary">siaP</name>
    <name evidence="5" type="ORF">Bravens_01793</name>
</gene>
<organism evidence="5 6">
    <name type="scientific">Brevibacterium ravenspurgense</name>
    <dbReference type="NCBI Taxonomy" id="479117"/>
    <lineage>
        <taxon>Bacteria</taxon>
        <taxon>Bacillati</taxon>
        <taxon>Actinomycetota</taxon>
        <taxon>Actinomycetes</taxon>
        <taxon>Micrococcales</taxon>
        <taxon>Brevibacteriaceae</taxon>
        <taxon>Brevibacterium</taxon>
    </lineage>
</organism>
<dbReference type="Gene3D" id="3.40.190.170">
    <property type="entry name" value="Bacterial extracellular solute-binding protein, family 7"/>
    <property type="match status" value="1"/>
</dbReference>
<evidence type="ECO:0000256" key="1">
    <source>
        <dbReference type="ARBA" id="ARBA00009023"/>
    </source>
</evidence>